<proteinExistence type="inferred from homology"/>
<keyword evidence="3" id="KW-0687">Ribonucleoprotein</keyword>
<evidence type="ECO:0000256" key="3">
    <source>
        <dbReference type="ARBA" id="ARBA00023274"/>
    </source>
</evidence>
<dbReference type="Proteomes" id="UP000828390">
    <property type="component" value="Unassembled WGS sequence"/>
</dbReference>
<dbReference type="Gene3D" id="4.10.640.10">
    <property type="entry name" value="Ribosomal protein S18"/>
    <property type="match status" value="1"/>
</dbReference>
<comment type="similarity">
    <text evidence="1">Belongs to the bacterial ribosomal protein bS18 family.</text>
</comment>
<organism evidence="4 5">
    <name type="scientific">Dreissena polymorpha</name>
    <name type="common">Zebra mussel</name>
    <name type="synonym">Mytilus polymorpha</name>
    <dbReference type="NCBI Taxonomy" id="45954"/>
    <lineage>
        <taxon>Eukaryota</taxon>
        <taxon>Metazoa</taxon>
        <taxon>Spiralia</taxon>
        <taxon>Lophotrochozoa</taxon>
        <taxon>Mollusca</taxon>
        <taxon>Bivalvia</taxon>
        <taxon>Autobranchia</taxon>
        <taxon>Heteroconchia</taxon>
        <taxon>Euheterodonta</taxon>
        <taxon>Imparidentia</taxon>
        <taxon>Neoheterodontei</taxon>
        <taxon>Myida</taxon>
        <taxon>Dreissenoidea</taxon>
        <taxon>Dreissenidae</taxon>
        <taxon>Dreissena</taxon>
    </lineage>
</organism>
<dbReference type="GO" id="GO:0003735">
    <property type="term" value="F:structural constituent of ribosome"/>
    <property type="evidence" value="ECO:0007669"/>
    <property type="project" value="InterPro"/>
</dbReference>
<gene>
    <name evidence="4" type="ORF">DPMN_080442</name>
</gene>
<dbReference type="InterPro" id="IPR018275">
    <property type="entry name" value="Ribosomal_bS18_CS"/>
</dbReference>
<dbReference type="GO" id="GO:0032543">
    <property type="term" value="P:mitochondrial translation"/>
    <property type="evidence" value="ECO:0007669"/>
    <property type="project" value="TreeGrafter"/>
</dbReference>
<dbReference type="SUPFAM" id="SSF46911">
    <property type="entry name" value="Ribosomal protein S18"/>
    <property type="match status" value="1"/>
</dbReference>
<dbReference type="InterPro" id="IPR001648">
    <property type="entry name" value="Ribosomal_bS18"/>
</dbReference>
<keyword evidence="5" id="KW-1185">Reference proteome</keyword>
<dbReference type="PROSITE" id="PS00057">
    <property type="entry name" value="RIBOSOMAL_S18"/>
    <property type="match status" value="1"/>
</dbReference>
<name>A0A9D3YRE1_DREPO</name>
<accession>A0A9D3YRE1</accession>
<dbReference type="PANTHER" id="PTHR13479:SF40">
    <property type="entry name" value="SMALL RIBOSOMAL SUBUNIT PROTEIN BS18M"/>
    <property type="match status" value="1"/>
</dbReference>
<dbReference type="PANTHER" id="PTHR13479">
    <property type="entry name" value="30S RIBOSOMAL PROTEIN S18"/>
    <property type="match status" value="1"/>
</dbReference>
<evidence type="ECO:0008006" key="6">
    <source>
        <dbReference type="Google" id="ProtNLM"/>
    </source>
</evidence>
<dbReference type="GO" id="GO:0070181">
    <property type="term" value="F:small ribosomal subunit rRNA binding"/>
    <property type="evidence" value="ECO:0007669"/>
    <property type="project" value="TreeGrafter"/>
</dbReference>
<protein>
    <recommendedName>
        <fullName evidence="6">Ribosomal protein S18</fullName>
    </recommendedName>
</protein>
<keyword evidence="2" id="KW-0689">Ribosomal protein</keyword>
<dbReference type="AlphaFoldDB" id="A0A9D3YRE1"/>
<dbReference type="InterPro" id="IPR036870">
    <property type="entry name" value="Ribosomal_bS18_sf"/>
</dbReference>
<reference evidence="4" key="1">
    <citation type="journal article" date="2019" name="bioRxiv">
        <title>The Genome of the Zebra Mussel, Dreissena polymorpha: A Resource for Invasive Species Research.</title>
        <authorList>
            <person name="McCartney M.A."/>
            <person name="Auch B."/>
            <person name="Kono T."/>
            <person name="Mallez S."/>
            <person name="Zhang Y."/>
            <person name="Obille A."/>
            <person name="Becker A."/>
            <person name="Abrahante J.E."/>
            <person name="Garbe J."/>
            <person name="Badalamenti J.P."/>
            <person name="Herman A."/>
            <person name="Mangelson H."/>
            <person name="Liachko I."/>
            <person name="Sullivan S."/>
            <person name="Sone E.D."/>
            <person name="Koren S."/>
            <person name="Silverstein K.A.T."/>
            <person name="Beckman K.B."/>
            <person name="Gohl D.M."/>
        </authorList>
    </citation>
    <scope>NUCLEOTIDE SEQUENCE</scope>
    <source>
        <strain evidence="4">Duluth1</strain>
        <tissue evidence="4">Whole animal</tissue>
    </source>
</reference>
<reference evidence="4" key="2">
    <citation type="submission" date="2020-11" db="EMBL/GenBank/DDBJ databases">
        <authorList>
            <person name="McCartney M.A."/>
            <person name="Auch B."/>
            <person name="Kono T."/>
            <person name="Mallez S."/>
            <person name="Becker A."/>
            <person name="Gohl D.M."/>
            <person name="Silverstein K.A.T."/>
            <person name="Koren S."/>
            <person name="Bechman K.B."/>
            <person name="Herman A."/>
            <person name="Abrahante J.E."/>
            <person name="Garbe J."/>
        </authorList>
    </citation>
    <scope>NUCLEOTIDE SEQUENCE</scope>
    <source>
        <strain evidence="4">Duluth1</strain>
        <tissue evidence="4">Whole animal</tissue>
    </source>
</reference>
<dbReference type="EMBL" id="JAIWYP010000015">
    <property type="protein sequence ID" value="KAH3705372.1"/>
    <property type="molecule type" value="Genomic_DNA"/>
</dbReference>
<evidence type="ECO:0000256" key="1">
    <source>
        <dbReference type="ARBA" id="ARBA00005589"/>
    </source>
</evidence>
<evidence type="ECO:0000256" key="2">
    <source>
        <dbReference type="ARBA" id="ARBA00022980"/>
    </source>
</evidence>
<dbReference type="Pfam" id="PF01084">
    <property type="entry name" value="Ribosomal_S18"/>
    <property type="match status" value="1"/>
</dbReference>
<comment type="caution">
    <text evidence="4">The sequence shown here is derived from an EMBL/GenBank/DDBJ whole genome shotgun (WGS) entry which is preliminary data.</text>
</comment>
<dbReference type="GO" id="GO:0005763">
    <property type="term" value="C:mitochondrial small ribosomal subunit"/>
    <property type="evidence" value="ECO:0007669"/>
    <property type="project" value="TreeGrafter"/>
</dbReference>
<evidence type="ECO:0000313" key="5">
    <source>
        <dbReference type="Proteomes" id="UP000828390"/>
    </source>
</evidence>
<sequence>MSTPPHYTPLFTPPLRAPSFVIENESPFTFKKKIDERSLRRHASSTNKIKLDYKNTQLLSQFISPYTGRMYGRHVTGLCLHMQRRVAREARIANLMGFLPFMNKRVKYLEILLEDPMLSNPFSRKTCTLLLNFIL</sequence>
<evidence type="ECO:0000313" key="4">
    <source>
        <dbReference type="EMBL" id="KAH3705372.1"/>
    </source>
</evidence>